<dbReference type="AlphaFoldDB" id="A0A0D2NM54"/>
<proteinExistence type="predicted"/>
<evidence type="ECO:0000256" key="1">
    <source>
        <dbReference type="SAM" id="MobiDB-lite"/>
    </source>
</evidence>
<reference evidence="4" key="1">
    <citation type="submission" date="2014-04" db="EMBL/GenBank/DDBJ databases">
        <title>Evolutionary Origins and Diversification of the Mycorrhizal Mutualists.</title>
        <authorList>
            <consortium name="DOE Joint Genome Institute"/>
            <consortium name="Mycorrhizal Genomics Consortium"/>
            <person name="Kohler A."/>
            <person name="Kuo A."/>
            <person name="Nagy L.G."/>
            <person name="Floudas D."/>
            <person name="Copeland A."/>
            <person name="Barry K.W."/>
            <person name="Cichocki N."/>
            <person name="Veneault-Fourrey C."/>
            <person name="LaButti K."/>
            <person name="Lindquist E.A."/>
            <person name="Lipzen A."/>
            <person name="Lundell T."/>
            <person name="Morin E."/>
            <person name="Murat C."/>
            <person name="Riley R."/>
            <person name="Ohm R."/>
            <person name="Sun H."/>
            <person name="Tunlid A."/>
            <person name="Henrissat B."/>
            <person name="Grigoriev I.V."/>
            <person name="Hibbett D.S."/>
            <person name="Martin F."/>
        </authorList>
    </citation>
    <scope>NUCLEOTIDE SEQUENCE [LARGE SCALE GENOMIC DNA]</scope>
    <source>
        <strain evidence="4">FD-334 SS-4</strain>
    </source>
</reference>
<keyword evidence="4" id="KW-1185">Reference proteome</keyword>
<sequence>MAPIEKHSVHALADKIPLDNHTLFIVGGVLVAVLAVVLFVIFMSWCCGYEGCGCCGPSYYFIPREDENERSYLNRSRSSSRSGREYYGR</sequence>
<accession>A0A0D2NM54</accession>
<dbReference type="EMBL" id="KN817599">
    <property type="protein sequence ID" value="KJA17746.1"/>
    <property type="molecule type" value="Genomic_DNA"/>
</dbReference>
<organism evidence="3 4">
    <name type="scientific">Hypholoma sublateritium (strain FD-334 SS-4)</name>
    <dbReference type="NCBI Taxonomy" id="945553"/>
    <lineage>
        <taxon>Eukaryota</taxon>
        <taxon>Fungi</taxon>
        <taxon>Dikarya</taxon>
        <taxon>Basidiomycota</taxon>
        <taxon>Agaricomycotina</taxon>
        <taxon>Agaricomycetes</taxon>
        <taxon>Agaricomycetidae</taxon>
        <taxon>Agaricales</taxon>
        <taxon>Agaricineae</taxon>
        <taxon>Strophariaceae</taxon>
        <taxon>Hypholoma</taxon>
    </lineage>
</organism>
<feature type="transmembrane region" description="Helical" evidence="2">
    <location>
        <begin position="21"/>
        <end position="45"/>
    </location>
</feature>
<feature type="region of interest" description="Disordered" evidence="1">
    <location>
        <begin position="69"/>
        <end position="89"/>
    </location>
</feature>
<name>A0A0D2NM54_HYPSF</name>
<dbReference type="Proteomes" id="UP000054270">
    <property type="component" value="Unassembled WGS sequence"/>
</dbReference>
<keyword evidence="2" id="KW-0472">Membrane</keyword>
<protein>
    <submittedName>
        <fullName evidence="3">Uncharacterized protein</fullName>
    </submittedName>
</protein>
<keyword evidence="2" id="KW-0812">Transmembrane</keyword>
<evidence type="ECO:0000313" key="3">
    <source>
        <dbReference type="EMBL" id="KJA17746.1"/>
    </source>
</evidence>
<keyword evidence="2" id="KW-1133">Transmembrane helix</keyword>
<evidence type="ECO:0000313" key="4">
    <source>
        <dbReference type="Proteomes" id="UP000054270"/>
    </source>
</evidence>
<evidence type="ECO:0000256" key="2">
    <source>
        <dbReference type="SAM" id="Phobius"/>
    </source>
</evidence>
<gene>
    <name evidence="3" type="ORF">HYPSUDRAFT_46085</name>
</gene>